<reference evidence="1 2" key="1">
    <citation type="journal article" date="2018" name="Sci. Rep.">
        <title>Genomic signatures of local adaptation to the degree of environmental predictability in rotifers.</title>
        <authorList>
            <person name="Franch-Gras L."/>
            <person name="Hahn C."/>
            <person name="Garcia-Roger E.M."/>
            <person name="Carmona M.J."/>
            <person name="Serra M."/>
            <person name="Gomez A."/>
        </authorList>
    </citation>
    <scope>NUCLEOTIDE SEQUENCE [LARGE SCALE GENOMIC DNA]</scope>
    <source>
        <strain evidence="1">HYR1</strain>
    </source>
</reference>
<organism evidence="1 2">
    <name type="scientific">Brachionus plicatilis</name>
    <name type="common">Marine rotifer</name>
    <name type="synonym">Brachionus muelleri</name>
    <dbReference type="NCBI Taxonomy" id="10195"/>
    <lineage>
        <taxon>Eukaryota</taxon>
        <taxon>Metazoa</taxon>
        <taxon>Spiralia</taxon>
        <taxon>Gnathifera</taxon>
        <taxon>Rotifera</taxon>
        <taxon>Eurotatoria</taxon>
        <taxon>Monogononta</taxon>
        <taxon>Pseudotrocha</taxon>
        <taxon>Ploima</taxon>
        <taxon>Brachionidae</taxon>
        <taxon>Brachionus</taxon>
    </lineage>
</organism>
<protein>
    <submittedName>
        <fullName evidence="1">Uncharacterized protein</fullName>
    </submittedName>
</protein>
<gene>
    <name evidence="1" type="ORF">BpHYR1_048837</name>
</gene>
<evidence type="ECO:0000313" key="1">
    <source>
        <dbReference type="EMBL" id="RNA31231.1"/>
    </source>
</evidence>
<dbReference type="EMBL" id="REGN01001968">
    <property type="protein sequence ID" value="RNA31231.1"/>
    <property type="molecule type" value="Genomic_DNA"/>
</dbReference>
<dbReference type="AlphaFoldDB" id="A0A3M7S637"/>
<proteinExistence type="predicted"/>
<accession>A0A3M7S637</accession>
<evidence type="ECO:0000313" key="2">
    <source>
        <dbReference type="Proteomes" id="UP000276133"/>
    </source>
</evidence>
<dbReference type="Proteomes" id="UP000276133">
    <property type="component" value="Unassembled WGS sequence"/>
</dbReference>
<comment type="caution">
    <text evidence="1">The sequence shown here is derived from an EMBL/GenBank/DDBJ whole genome shotgun (WGS) entry which is preliminary data.</text>
</comment>
<sequence length="151" mass="16818">MLKNQNSDQLFLKILFGPFLMKKLKNCTLFNISLQNLISTLCYVFQLDRKVPNNFLPHLDDGATILDVGVISESSWSARRLGASISLSKPCSLSSSRLLSSAAFIFLFFSWTFLSLKNSSLSISSNSEIITMLYGVNATIGNFNDFVQSNE</sequence>
<keyword evidence="2" id="KW-1185">Reference proteome</keyword>
<name>A0A3M7S637_BRAPC</name>